<feature type="domain" description="Methyl-accepting transducer" evidence="9">
    <location>
        <begin position="433"/>
        <end position="683"/>
    </location>
</feature>
<feature type="region of interest" description="Disordered" evidence="7">
    <location>
        <begin position="1"/>
        <end position="41"/>
    </location>
</feature>
<accession>A0A7X3FKW7</accession>
<evidence type="ECO:0000256" key="4">
    <source>
        <dbReference type="ARBA" id="ARBA00023224"/>
    </source>
</evidence>
<evidence type="ECO:0000313" key="12">
    <source>
        <dbReference type="Proteomes" id="UP000490800"/>
    </source>
</evidence>
<dbReference type="PANTHER" id="PTHR32089:SF112">
    <property type="entry name" value="LYSOZYME-LIKE PROTEIN-RELATED"/>
    <property type="match status" value="1"/>
</dbReference>
<dbReference type="PROSITE" id="PS50885">
    <property type="entry name" value="HAMP"/>
    <property type="match status" value="1"/>
</dbReference>
<dbReference type="SMART" id="SM00283">
    <property type="entry name" value="MA"/>
    <property type="match status" value="1"/>
</dbReference>
<gene>
    <name evidence="11" type="ORF">EDM21_19015</name>
</gene>
<dbReference type="InterPro" id="IPR004089">
    <property type="entry name" value="MCPsignal_dom"/>
</dbReference>
<keyword evidence="12" id="KW-1185">Reference proteome</keyword>
<evidence type="ECO:0000256" key="3">
    <source>
        <dbReference type="ARBA" id="ARBA00023136"/>
    </source>
</evidence>
<keyword evidence="3 8" id="KW-0472">Membrane</keyword>
<evidence type="ECO:0000256" key="1">
    <source>
        <dbReference type="ARBA" id="ARBA00004236"/>
    </source>
</evidence>
<dbReference type="Pfam" id="PF00015">
    <property type="entry name" value="MCPsignal"/>
    <property type="match status" value="1"/>
</dbReference>
<comment type="similarity">
    <text evidence="5">Belongs to the methyl-accepting chemotaxis (MCP) protein family.</text>
</comment>
<evidence type="ECO:0000259" key="9">
    <source>
        <dbReference type="PROSITE" id="PS50111"/>
    </source>
</evidence>
<evidence type="ECO:0000313" key="11">
    <source>
        <dbReference type="EMBL" id="MVP01588.1"/>
    </source>
</evidence>
<evidence type="ECO:0000256" key="2">
    <source>
        <dbReference type="ARBA" id="ARBA00022475"/>
    </source>
</evidence>
<dbReference type="GO" id="GO:0007165">
    <property type="term" value="P:signal transduction"/>
    <property type="evidence" value="ECO:0007669"/>
    <property type="project" value="UniProtKB-KW"/>
</dbReference>
<dbReference type="PROSITE" id="PS50111">
    <property type="entry name" value="CHEMOTAXIS_TRANSDUC_2"/>
    <property type="match status" value="1"/>
</dbReference>
<dbReference type="SMART" id="SM00304">
    <property type="entry name" value="HAMP"/>
    <property type="match status" value="1"/>
</dbReference>
<evidence type="ECO:0000259" key="10">
    <source>
        <dbReference type="PROSITE" id="PS50885"/>
    </source>
</evidence>
<keyword evidence="8" id="KW-0812">Transmembrane</keyword>
<dbReference type="AlphaFoldDB" id="A0A7X3FKW7"/>
<dbReference type="SUPFAM" id="SSF58104">
    <property type="entry name" value="Methyl-accepting chemotaxis protein (MCP) signaling domain"/>
    <property type="match status" value="1"/>
</dbReference>
<keyword evidence="8" id="KW-1133">Transmembrane helix</keyword>
<dbReference type="Pfam" id="PF00672">
    <property type="entry name" value="HAMP"/>
    <property type="match status" value="1"/>
</dbReference>
<dbReference type="Gene3D" id="1.10.287.950">
    <property type="entry name" value="Methyl-accepting chemotaxis protein"/>
    <property type="match status" value="1"/>
</dbReference>
<keyword evidence="4 6" id="KW-0807">Transducer</keyword>
<feature type="transmembrane region" description="Helical" evidence="8">
    <location>
        <begin position="54"/>
        <end position="74"/>
    </location>
</feature>
<comment type="caution">
    <text evidence="11">The sequence shown here is derived from an EMBL/GenBank/DDBJ whole genome shotgun (WGS) entry which is preliminary data.</text>
</comment>
<comment type="subcellular location">
    <subcellularLocation>
        <location evidence="1">Cell membrane</location>
    </subcellularLocation>
</comment>
<dbReference type="CDD" id="cd06225">
    <property type="entry name" value="HAMP"/>
    <property type="match status" value="1"/>
</dbReference>
<protein>
    <submittedName>
        <fullName evidence="11">HAMP domain-containing protein</fullName>
    </submittedName>
</protein>
<dbReference type="EMBL" id="RHLK01000013">
    <property type="protein sequence ID" value="MVP01588.1"/>
    <property type="molecule type" value="Genomic_DNA"/>
</dbReference>
<feature type="transmembrane region" description="Helical" evidence="8">
    <location>
        <begin position="336"/>
        <end position="358"/>
    </location>
</feature>
<reference evidence="11 12" key="1">
    <citation type="journal article" date="2019" name="Microorganisms">
        <title>Paenibacillus lutrae sp. nov., A Chitinolytic Species Isolated from A River Otter in Castril Natural Park, Granada, Spain.</title>
        <authorList>
            <person name="Rodriguez M."/>
            <person name="Reina J.C."/>
            <person name="Bejar V."/>
            <person name="Llamas I."/>
        </authorList>
    </citation>
    <scope>NUCLEOTIDE SEQUENCE [LARGE SCALE GENOMIC DNA]</scope>
    <source>
        <strain evidence="11 12">N10</strain>
    </source>
</reference>
<keyword evidence="2" id="KW-1003">Cell membrane</keyword>
<dbReference type="Proteomes" id="UP000490800">
    <property type="component" value="Unassembled WGS sequence"/>
</dbReference>
<dbReference type="PANTHER" id="PTHR32089">
    <property type="entry name" value="METHYL-ACCEPTING CHEMOTAXIS PROTEIN MCPB"/>
    <property type="match status" value="1"/>
</dbReference>
<dbReference type="GO" id="GO:0005886">
    <property type="term" value="C:plasma membrane"/>
    <property type="evidence" value="ECO:0007669"/>
    <property type="project" value="UniProtKB-SubCell"/>
</dbReference>
<evidence type="ECO:0000256" key="5">
    <source>
        <dbReference type="ARBA" id="ARBA00029447"/>
    </source>
</evidence>
<dbReference type="OrthoDB" id="9760371at2"/>
<sequence length="719" mass="78543">MEKKWKEKLTEGMQGASQSLKTKLRDMKPAQPESLSSGGGDNRVPLMKAVGTKLFIIFFLSILIAVGIVGTLSYQTSKSVVKEEVSKAAYQTVVQTSKKIDYIFKTYEKMSLDIMIDQAITSNTEKLLGNLSDADAISTRMSINTALEKYSRTDEKIAGIFVVPADVNGKVAGFMQESLVKENEAVIQKAVKEDGRPVWMDSKINGYFSQLNFPTFSVARLIKDSAGKGNYVVFIEIKTQYLNEQLEEIKIGETGRIEIMNQQNQWMVLGDLGKIGQEADIKLPVNEADKKIQKEGQATLGKAGENNLVVYNTSSHTNWVVYGYAPIDEITKSANAIFNLTLWVAIIAGLLAIVLGWLMSRMIGKPLVELGQLMNEGEKGNLAVRTLFTQRADEIGQVGKSFNGMMSKITDLVNQTNRSADKVLETARDLTDASKKTALSAREIATATEDIAGGATSLAVAAENGNDLSTQISEQMKYVIEKNIRMAIATSEVQQMSERGIEQMDDLTQKTKQSEQLTQSLVERVDRLKTTTGSIRKILDVLTKITAQTNILSLNAGIEAARAGAAGKGFMVVASEIRNLADQSRGSIVSVAEITEEIQREMDATVRALSDAYPLFRQQTESVEEANQMFSDVKTQMDNLLIQLDEVSGSITDLNASQLTLADAMTNVSAVAEESSATSEEVASLSSEQQSVSEGLVRLSGQLEEVSNQLGESLSKFKV</sequence>
<evidence type="ECO:0000256" key="6">
    <source>
        <dbReference type="PROSITE-ProRule" id="PRU00284"/>
    </source>
</evidence>
<proteinExistence type="inferred from homology"/>
<dbReference type="InterPro" id="IPR003660">
    <property type="entry name" value="HAMP_dom"/>
</dbReference>
<dbReference type="Gene3D" id="3.30.450.20">
    <property type="entry name" value="PAS domain"/>
    <property type="match status" value="1"/>
</dbReference>
<dbReference type="Gene3D" id="6.10.340.10">
    <property type="match status" value="1"/>
</dbReference>
<name>A0A7X3FKW7_9BACL</name>
<evidence type="ECO:0000256" key="7">
    <source>
        <dbReference type="SAM" id="MobiDB-lite"/>
    </source>
</evidence>
<evidence type="ECO:0000256" key="8">
    <source>
        <dbReference type="SAM" id="Phobius"/>
    </source>
</evidence>
<organism evidence="11 12">
    <name type="scientific">Paenibacillus lutrae</name>
    <dbReference type="NCBI Taxonomy" id="2078573"/>
    <lineage>
        <taxon>Bacteria</taxon>
        <taxon>Bacillati</taxon>
        <taxon>Bacillota</taxon>
        <taxon>Bacilli</taxon>
        <taxon>Bacillales</taxon>
        <taxon>Paenibacillaceae</taxon>
        <taxon>Paenibacillus</taxon>
    </lineage>
</organism>
<feature type="domain" description="HAMP" evidence="10">
    <location>
        <begin position="361"/>
        <end position="414"/>
    </location>
</feature>
<feature type="compositionally biased region" description="Basic and acidic residues" evidence="7">
    <location>
        <begin position="1"/>
        <end position="10"/>
    </location>
</feature>
<dbReference type="RefSeq" id="WP_157338025.1">
    <property type="nucleotide sequence ID" value="NZ_RHLK01000013.1"/>
</dbReference>